<sequence>MPTTERQCLDCGETIHGRADKKFCNDQCRSNFNNQLNSDSHNLVRNINNILRRNRRILQQLNPTGKTKTSRKKLDTLGFNFNYFTGIYQTKAGNTYNFCYDYGYLILSEEEILIVKRENQ</sequence>
<evidence type="ECO:0000313" key="1">
    <source>
        <dbReference type="EMBL" id="MVN21784.1"/>
    </source>
</evidence>
<comment type="caution">
    <text evidence="1">The sequence shown here is derived from an EMBL/GenBank/DDBJ whole genome shotgun (WGS) entry which is preliminary data.</text>
</comment>
<accession>A0A7K1SWV8</accession>
<dbReference type="AlphaFoldDB" id="A0A7K1SWV8"/>
<reference evidence="1 2" key="1">
    <citation type="submission" date="2019-12" db="EMBL/GenBank/DDBJ databases">
        <title>Mucilaginibacter sp. HMF7410 genome sequencing and assembly.</title>
        <authorList>
            <person name="Kang H."/>
            <person name="Cha I."/>
            <person name="Kim H."/>
            <person name="Joh K."/>
        </authorList>
    </citation>
    <scope>NUCLEOTIDE SEQUENCE [LARGE SCALE GENOMIC DNA]</scope>
    <source>
        <strain evidence="1 2">HMF7410</strain>
    </source>
</reference>
<protein>
    <recommendedName>
        <fullName evidence="3">DUF2116 family Zn-ribbon domain-containing protein</fullName>
    </recommendedName>
</protein>
<proteinExistence type="predicted"/>
<dbReference type="EMBL" id="WPIK01000007">
    <property type="protein sequence ID" value="MVN21784.1"/>
    <property type="molecule type" value="Genomic_DNA"/>
</dbReference>
<organism evidence="1 2">
    <name type="scientific">Mucilaginibacter arboris</name>
    <dbReference type="NCBI Taxonomy" id="2682090"/>
    <lineage>
        <taxon>Bacteria</taxon>
        <taxon>Pseudomonadati</taxon>
        <taxon>Bacteroidota</taxon>
        <taxon>Sphingobacteriia</taxon>
        <taxon>Sphingobacteriales</taxon>
        <taxon>Sphingobacteriaceae</taxon>
        <taxon>Mucilaginibacter</taxon>
    </lineage>
</organism>
<evidence type="ECO:0008006" key="3">
    <source>
        <dbReference type="Google" id="ProtNLM"/>
    </source>
</evidence>
<dbReference type="Proteomes" id="UP000462014">
    <property type="component" value="Unassembled WGS sequence"/>
</dbReference>
<evidence type="ECO:0000313" key="2">
    <source>
        <dbReference type="Proteomes" id="UP000462014"/>
    </source>
</evidence>
<keyword evidence="2" id="KW-1185">Reference proteome</keyword>
<gene>
    <name evidence="1" type="ORF">GO621_09565</name>
</gene>
<name>A0A7K1SWV8_9SPHI</name>